<keyword evidence="6 8" id="KW-0012">Acyltransferase</keyword>
<evidence type="ECO:0000256" key="3">
    <source>
        <dbReference type="ARBA" id="ARBA00012355"/>
    </source>
</evidence>
<organism evidence="11 12">
    <name type="scientific">Rubinisphaera italica</name>
    <dbReference type="NCBI Taxonomy" id="2527969"/>
    <lineage>
        <taxon>Bacteria</taxon>
        <taxon>Pseudomonadati</taxon>
        <taxon>Planctomycetota</taxon>
        <taxon>Planctomycetia</taxon>
        <taxon>Planctomycetales</taxon>
        <taxon>Planctomycetaceae</taxon>
        <taxon>Rubinisphaera</taxon>
    </lineage>
</organism>
<dbReference type="CDD" id="cd04301">
    <property type="entry name" value="NAT_SF"/>
    <property type="match status" value="1"/>
</dbReference>
<dbReference type="GO" id="GO:0033816">
    <property type="term" value="F:diaminobutyrate acetyltransferase activity"/>
    <property type="evidence" value="ECO:0007669"/>
    <property type="project" value="UniProtKB-EC"/>
</dbReference>
<comment type="similarity">
    <text evidence="2 8">Belongs to the acetyltransferase family. EctA subfamily.</text>
</comment>
<dbReference type="RefSeq" id="WP_207310068.1">
    <property type="nucleotide sequence ID" value="NZ_SJPG01000001.1"/>
</dbReference>
<evidence type="ECO:0000313" key="11">
    <source>
        <dbReference type="EMBL" id="TWT60716.1"/>
    </source>
</evidence>
<dbReference type="NCBIfam" id="TIGR02406">
    <property type="entry name" value="ectoine_EctA"/>
    <property type="match status" value="1"/>
</dbReference>
<dbReference type="Gene3D" id="3.40.630.30">
    <property type="match status" value="1"/>
</dbReference>
<dbReference type="PROSITE" id="PS51186">
    <property type="entry name" value="GNAT"/>
    <property type="match status" value="1"/>
</dbReference>
<comment type="function">
    <text evidence="8">Catalyzes the acetylation of L-2,4-diaminobutyrate (DABA) to gamma-N-acetyl-alpha,gamma-diaminobutyric acid (ADABA) with acetyl coenzyme A.</text>
</comment>
<accession>A0A5C5XCE5</accession>
<dbReference type="InterPro" id="IPR000182">
    <property type="entry name" value="GNAT_dom"/>
</dbReference>
<dbReference type="EMBL" id="SJPG01000001">
    <property type="protein sequence ID" value="TWT60716.1"/>
    <property type="molecule type" value="Genomic_DNA"/>
</dbReference>
<evidence type="ECO:0000256" key="7">
    <source>
        <dbReference type="ARBA" id="ARBA00048924"/>
    </source>
</evidence>
<dbReference type="InterPro" id="IPR016181">
    <property type="entry name" value="Acyl_CoA_acyltransferase"/>
</dbReference>
<dbReference type="GO" id="GO:0019491">
    <property type="term" value="P:ectoine biosynthetic process"/>
    <property type="evidence" value="ECO:0007669"/>
    <property type="project" value="UniProtKB-UniPathway"/>
</dbReference>
<comment type="caution">
    <text evidence="11">The sequence shown here is derived from an EMBL/GenBank/DDBJ whole genome shotgun (WGS) entry which is preliminary data.</text>
</comment>
<dbReference type="PANTHER" id="PTHR43072:SF23">
    <property type="entry name" value="UPF0039 PROTEIN C11D3.02C"/>
    <property type="match status" value="1"/>
</dbReference>
<feature type="compositionally biased region" description="Basic and acidic residues" evidence="9">
    <location>
        <begin position="159"/>
        <end position="170"/>
    </location>
</feature>
<dbReference type="Pfam" id="PF00583">
    <property type="entry name" value="Acetyltransf_1"/>
    <property type="match status" value="1"/>
</dbReference>
<reference evidence="11 12" key="1">
    <citation type="submission" date="2019-02" db="EMBL/GenBank/DDBJ databases">
        <title>Deep-cultivation of Planctomycetes and their phenomic and genomic characterization uncovers novel biology.</title>
        <authorList>
            <person name="Wiegand S."/>
            <person name="Jogler M."/>
            <person name="Boedeker C."/>
            <person name="Pinto D."/>
            <person name="Vollmers J."/>
            <person name="Rivas-Marin E."/>
            <person name="Kohn T."/>
            <person name="Peeters S.H."/>
            <person name="Heuer A."/>
            <person name="Rast P."/>
            <person name="Oberbeckmann S."/>
            <person name="Bunk B."/>
            <person name="Jeske O."/>
            <person name="Meyerdierks A."/>
            <person name="Storesund J.E."/>
            <person name="Kallscheuer N."/>
            <person name="Luecker S."/>
            <person name="Lage O.M."/>
            <person name="Pohl T."/>
            <person name="Merkel B.J."/>
            <person name="Hornburger P."/>
            <person name="Mueller R.-W."/>
            <person name="Bruemmer F."/>
            <person name="Labrenz M."/>
            <person name="Spormann A.M."/>
            <person name="Op Den Camp H."/>
            <person name="Overmann J."/>
            <person name="Amann R."/>
            <person name="Jetten M.S.M."/>
            <person name="Mascher T."/>
            <person name="Medema M.H."/>
            <person name="Devos D.P."/>
            <person name="Kaster A.-K."/>
            <person name="Ovreas L."/>
            <person name="Rohde M."/>
            <person name="Galperin M.Y."/>
            <person name="Jogler C."/>
        </authorList>
    </citation>
    <scope>NUCLEOTIDE SEQUENCE [LARGE SCALE GENOMIC DNA]</scope>
    <source>
        <strain evidence="11 12">Pan54</strain>
    </source>
</reference>
<evidence type="ECO:0000256" key="5">
    <source>
        <dbReference type="ARBA" id="ARBA00022679"/>
    </source>
</evidence>
<dbReference type="UniPathway" id="UPA00067">
    <property type="reaction ID" value="UER00122"/>
</dbReference>
<sequence>MGDHIISVESEKPAAILRTPTTKDAPQIWRLVEESGVLDPNSSYLYLLLCRDFADTCLVACHGKNVVGFVTAYRMPHDPSTLFVWQIGVAPEAQRQGIAMKLLQELIERCGSTSIKAIEATVAPSNIASQRLFESLAQSHGVQLIEKPEDGFDASDFPPGDHEAEPRIRVEFSNAAEV</sequence>
<feature type="domain" description="N-acetyltransferase" evidence="10">
    <location>
        <begin position="15"/>
        <end position="171"/>
    </location>
</feature>
<feature type="region of interest" description="Disordered" evidence="9">
    <location>
        <begin position="150"/>
        <end position="178"/>
    </location>
</feature>
<evidence type="ECO:0000313" key="12">
    <source>
        <dbReference type="Proteomes" id="UP000316095"/>
    </source>
</evidence>
<protein>
    <recommendedName>
        <fullName evidence="4 8">L-2,4-diaminobutyric acid acetyltransferase</fullName>
        <shortName evidence="8">DABA acetyltransferase</shortName>
        <ecNumber evidence="3 8">2.3.1.178</ecNumber>
    </recommendedName>
</protein>
<dbReference type="PANTHER" id="PTHR43072">
    <property type="entry name" value="N-ACETYLTRANSFERASE"/>
    <property type="match status" value="1"/>
</dbReference>
<gene>
    <name evidence="8 11" type="primary">ectA</name>
    <name evidence="11" type="ORF">Pan54_14430</name>
</gene>
<evidence type="ECO:0000256" key="1">
    <source>
        <dbReference type="ARBA" id="ARBA00004978"/>
    </source>
</evidence>
<keyword evidence="5 8" id="KW-0808">Transferase</keyword>
<evidence type="ECO:0000256" key="2">
    <source>
        <dbReference type="ARBA" id="ARBA00010712"/>
    </source>
</evidence>
<comment type="catalytic activity">
    <reaction evidence="7 8">
        <text>L-2,4-diaminobutanoate + acetyl-CoA = (2S)-4-acetamido-2-aminobutanoate + CoA + H(+)</text>
        <dbReference type="Rhea" id="RHEA:16901"/>
        <dbReference type="ChEBI" id="CHEBI:15378"/>
        <dbReference type="ChEBI" id="CHEBI:57287"/>
        <dbReference type="ChEBI" id="CHEBI:57288"/>
        <dbReference type="ChEBI" id="CHEBI:58761"/>
        <dbReference type="ChEBI" id="CHEBI:58929"/>
        <dbReference type="EC" id="2.3.1.178"/>
    </reaction>
</comment>
<evidence type="ECO:0000256" key="6">
    <source>
        <dbReference type="ARBA" id="ARBA00023315"/>
    </source>
</evidence>
<proteinExistence type="inferred from homology"/>
<dbReference type="AlphaFoldDB" id="A0A5C5XCE5"/>
<evidence type="ECO:0000256" key="4">
    <source>
        <dbReference type="ARBA" id="ARBA00017935"/>
    </source>
</evidence>
<dbReference type="SUPFAM" id="SSF55729">
    <property type="entry name" value="Acyl-CoA N-acyltransferases (Nat)"/>
    <property type="match status" value="1"/>
</dbReference>
<evidence type="ECO:0000256" key="8">
    <source>
        <dbReference type="RuleBase" id="RU365045"/>
    </source>
</evidence>
<evidence type="ECO:0000256" key="9">
    <source>
        <dbReference type="SAM" id="MobiDB-lite"/>
    </source>
</evidence>
<dbReference type="EC" id="2.3.1.178" evidence="3 8"/>
<evidence type="ECO:0000259" key="10">
    <source>
        <dbReference type="PROSITE" id="PS51186"/>
    </source>
</evidence>
<keyword evidence="12" id="KW-1185">Reference proteome</keyword>
<name>A0A5C5XCE5_9PLAN</name>
<comment type="pathway">
    <text evidence="1 8">Amine and polyamine biosynthesis; ectoine biosynthesis; L-ectoine from L-aspartate 4-semialdehyde: step 2/3.</text>
</comment>
<dbReference type="Proteomes" id="UP000316095">
    <property type="component" value="Unassembled WGS sequence"/>
</dbReference>
<dbReference type="InterPro" id="IPR012772">
    <property type="entry name" value="Ectoine_EctA"/>
</dbReference>